<evidence type="ECO:0000313" key="5">
    <source>
        <dbReference type="Proteomes" id="UP000325286"/>
    </source>
</evidence>
<dbReference type="InterPro" id="IPR013783">
    <property type="entry name" value="Ig-like_fold"/>
</dbReference>
<dbReference type="SUPFAM" id="SSF49464">
    <property type="entry name" value="Carboxypeptidase regulatory domain-like"/>
    <property type="match status" value="1"/>
</dbReference>
<reference evidence="4 5" key="1">
    <citation type="submission" date="2019-08" db="EMBL/GenBank/DDBJ databases">
        <title>Deep-cultivation of Planctomycetes and their phenomic and genomic characterization uncovers novel biology.</title>
        <authorList>
            <person name="Wiegand S."/>
            <person name="Jogler M."/>
            <person name="Boedeker C."/>
            <person name="Pinto D."/>
            <person name="Vollmers J."/>
            <person name="Rivas-Marin E."/>
            <person name="Kohn T."/>
            <person name="Peeters S.H."/>
            <person name="Heuer A."/>
            <person name="Rast P."/>
            <person name="Oberbeckmann S."/>
            <person name="Bunk B."/>
            <person name="Jeske O."/>
            <person name="Meyerdierks A."/>
            <person name="Storesund J.E."/>
            <person name="Kallscheuer N."/>
            <person name="Luecker S."/>
            <person name="Lage O.M."/>
            <person name="Pohl T."/>
            <person name="Merkel B.J."/>
            <person name="Hornburger P."/>
            <person name="Mueller R.-W."/>
            <person name="Bruemmer F."/>
            <person name="Labrenz M."/>
            <person name="Spormann A.M."/>
            <person name="Op den Camp H."/>
            <person name="Overmann J."/>
            <person name="Amann R."/>
            <person name="Jetten M.S.M."/>
            <person name="Mascher T."/>
            <person name="Medema M.H."/>
            <person name="Devos D.P."/>
            <person name="Kaster A.-K."/>
            <person name="Ovreas L."/>
            <person name="Rohde M."/>
            <person name="Galperin M.Y."/>
            <person name="Jogler C."/>
        </authorList>
    </citation>
    <scope>NUCLEOTIDE SEQUENCE [LARGE SCALE GENOMIC DNA]</scope>
    <source>
        <strain evidence="4 5">UC8</strain>
    </source>
</reference>
<dbReference type="InterPro" id="IPR008969">
    <property type="entry name" value="CarboxyPept-like_regulatory"/>
</dbReference>
<dbReference type="PANTHER" id="PTHR40094">
    <property type="entry name" value="ALPHA-2-MACROGLOBULIN HOMOLOG"/>
    <property type="match status" value="1"/>
</dbReference>
<feature type="domain" description="Alpha-2-macroglobulin" evidence="3">
    <location>
        <begin position="1320"/>
        <end position="1410"/>
    </location>
</feature>
<feature type="region of interest" description="Disordered" evidence="2">
    <location>
        <begin position="948"/>
        <end position="975"/>
    </location>
</feature>
<gene>
    <name evidence="4" type="ORF">UC8_56940</name>
</gene>
<sequence length="2075" mass="233951">MPGIAGAVPLVLSPLGLVLPIADTGRGPMLLLSHTGRGPMLLLVFPIFWKPIRRACVYLDDGGCVSHPRRLPLVFPAPSICEFGPLTMFQAWRFTFFLCVALLPLSVRGQSRTEMWKQVDQAVSQGLPKTAIERLQPIIKQAVEEKAYAEAVKAIGMRIALEGNIQGNQPAEKVTRMEAEIAAAPEPMRPVMRAVLANWYWHYFQQNRWRFMQRTQTAAPPSDDFTTWDLPRILDHIDQQFQTVLAAADELQQIPVSQYDALLEKGNTDDTYRPTLYDVLAHNALDFYSAGEQAGSRKQGSFDLSADSPIFDDMQSFIDWEPDTPDSDSRLIKAVHIYQDLLRFHQDDSDPTARLDVDLLRLNFGNNEAFGEDKSERYMAALSRFVDAHQDHKISARALHHWATVLQQQDDLVKAHEKASLGLKRFPDSVGGRRCYNLIQQIEAREVQITTERIWNQPAPTVDVSYRNVDKVYFRLVKYDFEKFLQGPFRWQLEALDQNQRNQLLAQDAVKTWSSDLPPTRDYQRKVESLPAPLDVPAGSYFLISSHNAAFSDQDNQVSLTHVWVSKLALVTRIRNNQGITEGFVLDAASGNPIAGARVEAWQRTRNNQKSPLPATKTDKTGKFVFRQATPRGLILLATHQNQQLSSLNFISTYDRQQRPRRVEQTRFFTDRAIYRPGQTIRYKGICLAFDHGSDEYETLAQRKLTVILRDVNGEEVSRLEHRTNDYGSFNGSVTAPRGRLTGAMTLQVDGAPAGSTRVRVEEYKRPKFQVTVDPPEEPAKLDEEVVVQGKATAYTGAAIGGAQVQYRVVREVRFPPWWYWRCWWMPPAQNGPQEIAHGVATTGPDGRFEVSFTARPDASVSRESEPTFQFKIYADVTDQTGETRTGQQTVNVGYTALKTSLTADDWQTNEQPVSIAVRATTLDGEGRATEGTLKVYALQQPERVARGDLAGRPRLPRPVAGNTSEPAEPDLSNPNSWELGKLVAEQTVKTNPAGSATADVQLDAGIYRAIFDTKDAFGANVTAMLQITVLDTAADALNIRIPNLFAAETTTLEPGDELLAVWGSGYEQARAFVEVEHKGQILQSFWTDPSDTQVTIRQKVDESMRGGFTVRTTMVRENRAYLETRQITVPWSNKRLTIEWEHFVSKLKPGQEDQWTAIISGPDAEPAAAEMVATLYDASLDAYQPHHWADSFGVFRQDHSNLRSQFENSIKHMQPIYHSWSRSHRDGSLTYRHFPASVIAQVTGYGFMNRNRMLRKGGAIAGAPMAEMAMDAAPAPMASAALGVSADRAESADKLAAAAAPEPEPDLSNVSARKNLEETAFFFPHLVSREDGKVELKFTMPEALTEWKFFGFAHDKQLRGGLLSSSTVTAKDLMVEPNPPRFVREGDELEFTVKVSNQSPTIQTGKVRLTFQDARTGDSSDALIENTTGDQSFEIPSGESKALAWRIRIPDGLGFQTYKAVGSTGRLSDGEEGYLPVLSRKVMVTESLPLPIRGEQTKQFEFERLLKSAQSDSLENKQLTVQMVSNPSWYAVMALPYLMEYPHQCSEQTFNRLYANTLAHKIATSDPKIDRVFQQWRGTPALDSPLAQNEDLKSVMLEETPWLRDANNESQARRNVGILFDHNRLQDETARAQQELVQMQLDDGMWPWFPGGRKNEYITLYITTGYGRLRHLGVPVDVAPAVKSLNGLDQWMTERYQRISNREKNHLSPTIALYLYGRSFFMDDHAIADQHREAFEYWQKQARVHWLKLANRQSQGHLALALKRLGDRQTPAKIMASIKERSVSDEELGMFWRDQELSWWWFRAPIESQAVMIEAFDEVMGDQQAVEDCKVWLLKQKQTQDWKTTKATADAVYALLLRGTNQLASDVLVEVKLGSKTIEPKDVQAGTGFYEQRFYGGDIKPQQGKITVRKLDEGVAWGSVHWQYMEDMTKVTAYEGTPLKLTKKLFVKKNTADGPTLTAVDGPVAVGDKLVVRVVLRSDRDMEYLHLKDYRGSGTEPVNVLSRYQYQDGLAYYESTRDTASHFFIDYLPKGTYVFEYSTRVQLRGEYQTGFATIQCMYAPEFNSHSESLQLQVE</sequence>
<dbReference type="SUPFAM" id="SSF48239">
    <property type="entry name" value="Terpenoid cyclases/Protein prenyltransferases"/>
    <property type="match status" value="1"/>
</dbReference>
<dbReference type="OrthoDB" id="9767116at2"/>
<evidence type="ECO:0000313" key="4">
    <source>
        <dbReference type="EMBL" id="QEG43642.1"/>
    </source>
</evidence>
<organism evidence="4 5">
    <name type="scientific">Roseimaritima ulvae</name>
    <dbReference type="NCBI Taxonomy" id="980254"/>
    <lineage>
        <taxon>Bacteria</taxon>
        <taxon>Pseudomonadati</taxon>
        <taxon>Planctomycetota</taxon>
        <taxon>Planctomycetia</taxon>
        <taxon>Pirellulales</taxon>
        <taxon>Pirellulaceae</taxon>
        <taxon>Roseimaritima</taxon>
    </lineage>
</organism>
<dbReference type="Proteomes" id="UP000325286">
    <property type="component" value="Chromosome"/>
</dbReference>
<comment type="similarity">
    <text evidence="1">Belongs to the protease inhibitor I39 (alpha-2-macroglobulin) family. Bacterial alpha-2-macroglobulin subfamily.</text>
</comment>
<dbReference type="InterPro" id="IPR001599">
    <property type="entry name" value="Macroglobln_a2"/>
</dbReference>
<evidence type="ECO:0000256" key="1">
    <source>
        <dbReference type="ARBA" id="ARBA00010556"/>
    </source>
</evidence>
<dbReference type="Pfam" id="PF17973">
    <property type="entry name" value="bMG10"/>
    <property type="match status" value="1"/>
</dbReference>
<dbReference type="Gene3D" id="2.60.40.1930">
    <property type="match status" value="1"/>
</dbReference>
<dbReference type="KEGG" id="rul:UC8_56940"/>
<dbReference type="GO" id="GO:0004866">
    <property type="term" value="F:endopeptidase inhibitor activity"/>
    <property type="evidence" value="ECO:0007669"/>
    <property type="project" value="InterPro"/>
</dbReference>
<accession>A0A5B9QZV6</accession>
<dbReference type="SMART" id="SM01360">
    <property type="entry name" value="A2M"/>
    <property type="match status" value="1"/>
</dbReference>
<dbReference type="InterPro" id="IPR051802">
    <property type="entry name" value="YfhM-like"/>
</dbReference>
<evidence type="ECO:0000256" key="2">
    <source>
        <dbReference type="SAM" id="MobiDB-lite"/>
    </source>
</evidence>
<dbReference type="InterPro" id="IPR041246">
    <property type="entry name" value="Bact_MG10"/>
</dbReference>
<dbReference type="Gene3D" id="2.60.40.10">
    <property type="entry name" value="Immunoglobulins"/>
    <property type="match status" value="1"/>
</dbReference>
<dbReference type="EMBL" id="CP042914">
    <property type="protein sequence ID" value="QEG43642.1"/>
    <property type="molecule type" value="Genomic_DNA"/>
</dbReference>
<dbReference type="Gene3D" id="1.50.10.20">
    <property type="match status" value="1"/>
</dbReference>
<dbReference type="InterPro" id="IPR008930">
    <property type="entry name" value="Terpenoid_cyclase/PrenylTrfase"/>
</dbReference>
<dbReference type="Pfam" id="PF01835">
    <property type="entry name" value="MG2"/>
    <property type="match status" value="1"/>
</dbReference>
<proteinExistence type="inferred from homology"/>
<protein>
    <submittedName>
        <fullName evidence="4">MG2 domain protein</fullName>
    </submittedName>
</protein>
<evidence type="ECO:0000259" key="3">
    <source>
        <dbReference type="SMART" id="SM01360"/>
    </source>
</evidence>
<name>A0A5B9QZV6_9BACT</name>
<dbReference type="PANTHER" id="PTHR40094:SF1">
    <property type="entry name" value="UBIQUITIN DOMAIN-CONTAINING PROTEIN"/>
    <property type="match status" value="1"/>
</dbReference>
<dbReference type="Pfam" id="PF00207">
    <property type="entry name" value="A2M"/>
    <property type="match status" value="1"/>
</dbReference>
<keyword evidence="5" id="KW-1185">Reference proteome</keyword>
<dbReference type="InterPro" id="IPR002890">
    <property type="entry name" value="MG2"/>
</dbReference>